<dbReference type="OrthoDB" id="1767672at2"/>
<dbReference type="InterPro" id="IPR007492">
    <property type="entry name" value="LytTR_DNA-bd_dom"/>
</dbReference>
<dbReference type="PANTHER" id="PTHR37299">
    <property type="entry name" value="TRANSCRIPTIONAL REGULATOR-RELATED"/>
    <property type="match status" value="1"/>
</dbReference>
<accession>A0A3N0HYJ8</accession>
<sequence>MIRMAFLTREQETKDVVFALSKLLNDQDWGFRHYYKASRLAKACESVDFQVFVFDEMFKTARIESVFVHDHPQALFFYLCEDATKTKGNDQRERIRYIQKDRIDTDLMDMKDWLLSSLHQGDIYDFSYGGVRVNLPYEDIYYLEKIDKMVYFHTKKGVFHKRVNISELEKEFEPYGFLRVHVSYIVNQKYITSWFNDMVELKDSIQIPVSRSQHRKIRAKQRETKTNHAI</sequence>
<evidence type="ECO:0000259" key="1">
    <source>
        <dbReference type="PROSITE" id="PS50930"/>
    </source>
</evidence>
<dbReference type="InterPro" id="IPR046947">
    <property type="entry name" value="LytR-like"/>
</dbReference>
<dbReference type="Pfam" id="PF04397">
    <property type="entry name" value="LytTR"/>
    <property type="match status" value="1"/>
</dbReference>
<proteinExistence type="predicted"/>
<keyword evidence="3" id="KW-1185">Reference proteome</keyword>
<dbReference type="GO" id="GO:0003677">
    <property type="term" value="F:DNA binding"/>
    <property type="evidence" value="ECO:0007669"/>
    <property type="project" value="InterPro"/>
</dbReference>
<comment type="caution">
    <text evidence="2">The sequence shown here is derived from an EMBL/GenBank/DDBJ whole genome shotgun (WGS) entry which is preliminary data.</text>
</comment>
<gene>
    <name evidence="2" type="ORF">EDX97_08945</name>
</gene>
<dbReference type="EMBL" id="RJQC01000003">
    <property type="protein sequence ID" value="RNM29747.1"/>
    <property type="molecule type" value="Genomic_DNA"/>
</dbReference>
<feature type="domain" description="HTH LytTR-type" evidence="1">
    <location>
        <begin position="135"/>
        <end position="223"/>
    </location>
</feature>
<dbReference type="GO" id="GO:0000156">
    <property type="term" value="F:phosphorelay response regulator activity"/>
    <property type="evidence" value="ECO:0007669"/>
    <property type="project" value="InterPro"/>
</dbReference>
<evidence type="ECO:0000313" key="2">
    <source>
        <dbReference type="EMBL" id="RNM29747.1"/>
    </source>
</evidence>
<evidence type="ECO:0000313" key="3">
    <source>
        <dbReference type="Proteomes" id="UP000276568"/>
    </source>
</evidence>
<dbReference type="PANTHER" id="PTHR37299:SF1">
    <property type="entry name" value="STAGE 0 SPORULATION PROTEIN A HOMOLOG"/>
    <property type="match status" value="1"/>
</dbReference>
<organism evidence="2 3">
    <name type="scientific">Absicoccus porci</name>
    <dbReference type="NCBI Taxonomy" id="2486576"/>
    <lineage>
        <taxon>Bacteria</taxon>
        <taxon>Bacillati</taxon>
        <taxon>Bacillota</taxon>
        <taxon>Erysipelotrichia</taxon>
        <taxon>Erysipelotrichales</taxon>
        <taxon>Erysipelotrichaceae</taxon>
        <taxon>Absicoccus</taxon>
    </lineage>
</organism>
<dbReference type="SMART" id="SM00850">
    <property type="entry name" value="LytTR"/>
    <property type="match status" value="1"/>
</dbReference>
<reference evidence="2 3" key="1">
    <citation type="submission" date="2018-11" db="EMBL/GenBank/DDBJ databases">
        <title>Clostridium sp. nov., a member of the family Erysipelotrichaceae isolated from pig faeces.</title>
        <authorList>
            <person name="Chang Y.-H."/>
        </authorList>
    </citation>
    <scope>NUCLEOTIDE SEQUENCE [LARGE SCALE GENOMIC DNA]</scope>
    <source>
        <strain evidence="2 3">YH-panp20</strain>
    </source>
</reference>
<name>A0A3N0HYJ8_9FIRM</name>
<dbReference type="Gene3D" id="2.40.50.1020">
    <property type="entry name" value="LytTr DNA-binding domain"/>
    <property type="match status" value="1"/>
</dbReference>
<dbReference type="Proteomes" id="UP000276568">
    <property type="component" value="Unassembled WGS sequence"/>
</dbReference>
<dbReference type="PROSITE" id="PS50930">
    <property type="entry name" value="HTH_LYTTR"/>
    <property type="match status" value="1"/>
</dbReference>
<dbReference type="RefSeq" id="WP_128520810.1">
    <property type="nucleotide sequence ID" value="NZ_CAUWBR010000038.1"/>
</dbReference>
<protein>
    <submittedName>
        <fullName evidence="2">LytTR family transcriptional regulator</fullName>
    </submittedName>
</protein>
<dbReference type="AlphaFoldDB" id="A0A3N0HYJ8"/>